<dbReference type="EMBL" id="GG662264">
    <property type="protein sequence ID" value="EWS71220.1"/>
    <property type="molecule type" value="Genomic_DNA"/>
</dbReference>
<organism evidence="1 2">
    <name type="scientific">Tetrahymena thermophila (strain SB210)</name>
    <dbReference type="NCBI Taxonomy" id="312017"/>
    <lineage>
        <taxon>Eukaryota</taxon>
        <taxon>Sar</taxon>
        <taxon>Alveolata</taxon>
        <taxon>Ciliophora</taxon>
        <taxon>Intramacronucleata</taxon>
        <taxon>Oligohymenophorea</taxon>
        <taxon>Hymenostomatida</taxon>
        <taxon>Tetrahymenina</taxon>
        <taxon>Tetrahymenidae</taxon>
        <taxon>Tetrahymena</taxon>
    </lineage>
</organism>
<evidence type="ECO:0000313" key="2">
    <source>
        <dbReference type="Proteomes" id="UP000009168"/>
    </source>
</evidence>
<keyword evidence="2" id="KW-1185">Reference proteome</keyword>
<protein>
    <submittedName>
        <fullName evidence="1">Uncharacterized protein</fullName>
    </submittedName>
</protein>
<accession>W7WWM9</accession>
<dbReference type="KEGG" id="tet:TTHERM_000940261"/>
<sequence length="175" mass="21421">MVYVLKLLQILEINYFIFTNTLLDVCTLVKLSLEYYLCVSKIVEQAVYNQRYFRLLISLIKEVNEFHSCKQFLISQIFDHQIFQLLWRIYFQTQSILTKQKPLLLYVIAVQIHQTHNRDSYYYTIYEAVVERYITLLKIKKFRNSVYVQSNNCYLLYYPKLVPFVKWYESQFKHF</sequence>
<dbReference type="InParanoid" id="W7WWM9"/>
<proteinExistence type="predicted"/>
<dbReference type="GeneID" id="24441164"/>
<dbReference type="Proteomes" id="UP000009168">
    <property type="component" value="Unassembled WGS sequence"/>
</dbReference>
<dbReference type="AlphaFoldDB" id="W7WWM9"/>
<name>W7WWM9_TETTS</name>
<gene>
    <name evidence="1" type="ORF">TTHERM_000940261</name>
</gene>
<evidence type="ECO:0000313" key="1">
    <source>
        <dbReference type="EMBL" id="EWS71220.1"/>
    </source>
</evidence>
<reference evidence="2" key="1">
    <citation type="journal article" date="2006" name="PLoS Biol.">
        <title>Macronuclear genome sequence of the ciliate Tetrahymena thermophila, a model eukaryote.</title>
        <authorList>
            <person name="Eisen J.A."/>
            <person name="Coyne R.S."/>
            <person name="Wu M."/>
            <person name="Wu D."/>
            <person name="Thiagarajan M."/>
            <person name="Wortman J.R."/>
            <person name="Badger J.H."/>
            <person name="Ren Q."/>
            <person name="Amedeo P."/>
            <person name="Jones K.M."/>
            <person name="Tallon L.J."/>
            <person name="Delcher A.L."/>
            <person name="Salzberg S.L."/>
            <person name="Silva J.C."/>
            <person name="Haas B.J."/>
            <person name="Majoros W.H."/>
            <person name="Farzad M."/>
            <person name="Carlton J.M."/>
            <person name="Smith R.K. Jr."/>
            <person name="Garg J."/>
            <person name="Pearlman R.E."/>
            <person name="Karrer K.M."/>
            <person name="Sun L."/>
            <person name="Manning G."/>
            <person name="Elde N.C."/>
            <person name="Turkewitz A.P."/>
            <person name="Asai D.J."/>
            <person name="Wilkes D.E."/>
            <person name="Wang Y."/>
            <person name="Cai H."/>
            <person name="Collins K."/>
            <person name="Stewart B.A."/>
            <person name="Lee S.R."/>
            <person name="Wilamowska K."/>
            <person name="Weinberg Z."/>
            <person name="Ruzzo W.L."/>
            <person name="Wloga D."/>
            <person name="Gaertig J."/>
            <person name="Frankel J."/>
            <person name="Tsao C.-C."/>
            <person name="Gorovsky M.A."/>
            <person name="Keeling P.J."/>
            <person name="Waller R.F."/>
            <person name="Patron N.J."/>
            <person name="Cherry J.M."/>
            <person name="Stover N.A."/>
            <person name="Krieger C.J."/>
            <person name="del Toro C."/>
            <person name="Ryder H.F."/>
            <person name="Williamson S.C."/>
            <person name="Barbeau R.A."/>
            <person name="Hamilton E.P."/>
            <person name="Orias E."/>
        </authorList>
    </citation>
    <scope>NUCLEOTIDE SEQUENCE [LARGE SCALE GENOMIC DNA]</scope>
    <source>
        <strain evidence="2">SB210</strain>
    </source>
</reference>
<dbReference type="RefSeq" id="XP_012656241.1">
    <property type="nucleotide sequence ID" value="XM_012800787.1"/>
</dbReference>